<gene>
    <name evidence="1" type="ORF">PGT21_023169</name>
</gene>
<keyword evidence="2" id="KW-1185">Reference proteome</keyword>
<evidence type="ECO:0000313" key="2">
    <source>
        <dbReference type="Proteomes" id="UP000324748"/>
    </source>
</evidence>
<dbReference type="AlphaFoldDB" id="A0A5B0LKA7"/>
<name>A0A5B0LKA7_PUCGR</name>
<sequence>MFLTSRDEDDGYLILTQSSQAEQQYWCIEPFNTSTILSLNRFTEGQHTSHTLYQSHW</sequence>
<evidence type="ECO:0000313" key="1">
    <source>
        <dbReference type="EMBL" id="KAA1065052.1"/>
    </source>
</evidence>
<comment type="caution">
    <text evidence="1">The sequence shown here is derived from an EMBL/GenBank/DDBJ whole genome shotgun (WGS) entry which is preliminary data.</text>
</comment>
<organism evidence="1 2">
    <name type="scientific">Puccinia graminis f. sp. tritici</name>
    <dbReference type="NCBI Taxonomy" id="56615"/>
    <lineage>
        <taxon>Eukaryota</taxon>
        <taxon>Fungi</taxon>
        <taxon>Dikarya</taxon>
        <taxon>Basidiomycota</taxon>
        <taxon>Pucciniomycotina</taxon>
        <taxon>Pucciniomycetes</taxon>
        <taxon>Pucciniales</taxon>
        <taxon>Pucciniaceae</taxon>
        <taxon>Puccinia</taxon>
    </lineage>
</organism>
<reference evidence="1 2" key="1">
    <citation type="submission" date="2019-05" db="EMBL/GenBank/DDBJ databases">
        <title>Emergence of the Ug99 lineage of the wheat stem rust pathogen through somatic hybridization.</title>
        <authorList>
            <person name="Li F."/>
            <person name="Upadhyaya N.M."/>
            <person name="Sperschneider J."/>
            <person name="Matny O."/>
            <person name="Nguyen-Phuc H."/>
            <person name="Mago R."/>
            <person name="Raley C."/>
            <person name="Miller M.E."/>
            <person name="Silverstein K.A.T."/>
            <person name="Henningsen E."/>
            <person name="Hirsch C.D."/>
            <person name="Visser B."/>
            <person name="Pretorius Z.A."/>
            <person name="Steffenson B.J."/>
            <person name="Schwessinger B."/>
            <person name="Dodds P.N."/>
            <person name="Figueroa M."/>
        </authorList>
    </citation>
    <scope>NUCLEOTIDE SEQUENCE [LARGE SCALE GENOMIC DNA]</scope>
    <source>
        <strain evidence="1">21-0</strain>
    </source>
</reference>
<accession>A0A5B0LKA7</accession>
<dbReference type="Proteomes" id="UP000324748">
    <property type="component" value="Unassembled WGS sequence"/>
</dbReference>
<proteinExistence type="predicted"/>
<protein>
    <submittedName>
        <fullName evidence="1">Uncharacterized protein</fullName>
    </submittedName>
</protein>
<dbReference type="EMBL" id="VSWC01000197">
    <property type="protein sequence ID" value="KAA1065052.1"/>
    <property type="molecule type" value="Genomic_DNA"/>
</dbReference>